<feature type="transmembrane region" description="Helical" evidence="6">
    <location>
        <begin position="367"/>
        <end position="389"/>
    </location>
</feature>
<feature type="transmembrane region" description="Helical" evidence="6">
    <location>
        <begin position="71"/>
        <end position="90"/>
    </location>
</feature>
<evidence type="ECO:0000313" key="9">
    <source>
        <dbReference type="Proteomes" id="UP000248330"/>
    </source>
</evidence>
<sequence>MPLAYKIWLLTSLYLAQGLPYGFFTQALPVLLREQGFSLTAISATTLLFAPWALKFAWAPLLDHTGSRRRWLLALQLGAVAGAAALGLVVDLGAALWLLLLSLFAFNLVSATQDIVTDGLAVNLLSARERGLGNGIQVGGYRLGMILGGGLLLWVFAQSGWQLMFLGMAVLLAMTALPVFVLREPAPASPASPPPRALVLGWWPRLRQPGIPAFIGLICLYKFGDSMGASLVGPFMHDSGLSKAQIALIKGTFGSAATLAGAAAGGWMAWRLGRRSALLSCGLLQAASLVLYAMAALGDSGPPLIAAACIAEHLLGGMAVVALFTLMMDASDPQHAGTDYTLLSCALVLIHGAAAFTGALLADAAGYGALFVVSVVVATAGCLVLVGAIDRGAGPARLREVWTRRITSELHAPAPAPGA</sequence>
<proteinExistence type="predicted"/>
<feature type="transmembrane region" description="Helical" evidence="6">
    <location>
        <begin position="244"/>
        <end position="270"/>
    </location>
</feature>
<evidence type="ECO:0000313" key="8">
    <source>
        <dbReference type="EMBL" id="PXV66224.1"/>
    </source>
</evidence>
<evidence type="ECO:0000256" key="4">
    <source>
        <dbReference type="ARBA" id="ARBA00022989"/>
    </source>
</evidence>
<comment type="caution">
    <text evidence="8">The sequence shown here is derived from an EMBL/GenBank/DDBJ whole genome shotgun (WGS) entry which is preliminary data.</text>
</comment>
<dbReference type="PANTHER" id="PTHR12778:SF10">
    <property type="entry name" value="MAJOR FACILITATOR SUPERFAMILY DOMAIN-CONTAINING PROTEIN 3"/>
    <property type="match status" value="1"/>
</dbReference>
<dbReference type="PANTHER" id="PTHR12778">
    <property type="entry name" value="SOLUTE CARRIER FAMILY 33 ACETYL-COA TRANSPORTER -RELATED"/>
    <property type="match status" value="1"/>
</dbReference>
<dbReference type="Proteomes" id="UP000248330">
    <property type="component" value="Unassembled WGS sequence"/>
</dbReference>
<dbReference type="InterPro" id="IPR004752">
    <property type="entry name" value="AmpG_permease/AT-1"/>
</dbReference>
<dbReference type="PROSITE" id="PS50850">
    <property type="entry name" value="MFS"/>
    <property type="match status" value="1"/>
</dbReference>
<dbReference type="GO" id="GO:0022857">
    <property type="term" value="F:transmembrane transporter activity"/>
    <property type="evidence" value="ECO:0007669"/>
    <property type="project" value="InterPro"/>
</dbReference>
<comment type="subcellular location">
    <subcellularLocation>
        <location evidence="1">Membrane</location>
        <topology evidence="1">Multi-pass membrane protein</topology>
    </subcellularLocation>
</comment>
<accession>A0A318EED4</accession>
<feature type="transmembrane region" description="Helical" evidence="6">
    <location>
        <begin position="96"/>
        <end position="117"/>
    </location>
</feature>
<dbReference type="EMBL" id="QICN01000008">
    <property type="protein sequence ID" value="PXV66224.1"/>
    <property type="molecule type" value="Genomic_DNA"/>
</dbReference>
<dbReference type="InterPro" id="IPR011701">
    <property type="entry name" value="MFS"/>
</dbReference>
<dbReference type="Pfam" id="PF07690">
    <property type="entry name" value="MFS_1"/>
    <property type="match status" value="1"/>
</dbReference>
<feature type="transmembrane region" description="Helical" evidence="6">
    <location>
        <begin position="138"/>
        <end position="157"/>
    </location>
</feature>
<dbReference type="SUPFAM" id="SSF103473">
    <property type="entry name" value="MFS general substrate transporter"/>
    <property type="match status" value="1"/>
</dbReference>
<keyword evidence="4 6" id="KW-1133">Transmembrane helix</keyword>
<name>A0A318EED4_9GAMM</name>
<gene>
    <name evidence="8" type="ORF">C8D93_108199</name>
</gene>
<dbReference type="RefSeq" id="WP_110265980.1">
    <property type="nucleotide sequence ID" value="NZ_CAKZQT010000032.1"/>
</dbReference>
<feature type="transmembrane region" description="Helical" evidence="6">
    <location>
        <begin position="7"/>
        <end position="24"/>
    </location>
</feature>
<evidence type="ECO:0000256" key="1">
    <source>
        <dbReference type="ARBA" id="ARBA00004141"/>
    </source>
</evidence>
<feature type="transmembrane region" description="Helical" evidence="6">
    <location>
        <begin position="163"/>
        <end position="182"/>
    </location>
</feature>
<keyword evidence="9" id="KW-1185">Reference proteome</keyword>
<feature type="transmembrane region" description="Helical" evidence="6">
    <location>
        <begin position="340"/>
        <end position="361"/>
    </location>
</feature>
<dbReference type="GO" id="GO:0016020">
    <property type="term" value="C:membrane"/>
    <property type="evidence" value="ECO:0007669"/>
    <property type="project" value="UniProtKB-SubCell"/>
</dbReference>
<keyword evidence="2" id="KW-0813">Transport</keyword>
<feature type="transmembrane region" description="Helical" evidence="6">
    <location>
        <begin position="304"/>
        <end position="328"/>
    </location>
</feature>
<evidence type="ECO:0000256" key="2">
    <source>
        <dbReference type="ARBA" id="ARBA00022448"/>
    </source>
</evidence>
<evidence type="ECO:0000256" key="5">
    <source>
        <dbReference type="ARBA" id="ARBA00023136"/>
    </source>
</evidence>
<evidence type="ECO:0000259" key="7">
    <source>
        <dbReference type="PROSITE" id="PS50850"/>
    </source>
</evidence>
<feature type="transmembrane region" description="Helical" evidence="6">
    <location>
        <begin position="206"/>
        <end position="224"/>
    </location>
</feature>
<feature type="domain" description="Major facilitator superfamily (MFS) profile" evidence="7">
    <location>
        <begin position="1"/>
        <end position="393"/>
    </location>
</feature>
<evidence type="ECO:0000256" key="3">
    <source>
        <dbReference type="ARBA" id="ARBA00022692"/>
    </source>
</evidence>
<keyword evidence="5 6" id="KW-0472">Membrane</keyword>
<dbReference type="InterPro" id="IPR020846">
    <property type="entry name" value="MFS_dom"/>
</dbReference>
<dbReference type="InterPro" id="IPR036259">
    <property type="entry name" value="MFS_trans_sf"/>
</dbReference>
<dbReference type="AlphaFoldDB" id="A0A318EED4"/>
<dbReference type="OrthoDB" id="9787815at2"/>
<organism evidence="8 9">
    <name type="scientific">Sinimarinibacterium flocculans</name>
    <dbReference type="NCBI Taxonomy" id="985250"/>
    <lineage>
        <taxon>Bacteria</taxon>
        <taxon>Pseudomonadati</taxon>
        <taxon>Pseudomonadota</taxon>
        <taxon>Gammaproteobacteria</taxon>
        <taxon>Nevskiales</taxon>
        <taxon>Nevskiaceae</taxon>
        <taxon>Sinimarinibacterium</taxon>
    </lineage>
</organism>
<feature type="transmembrane region" description="Helical" evidence="6">
    <location>
        <begin position="36"/>
        <end position="59"/>
    </location>
</feature>
<dbReference type="CDD" id="cd17485">
    <property type="entry name" value="MFS_MFSD3"/>
    <property type="match status" value="1"/>
</dbReference>
<dbReference type="Gene3D" id="1.20.1250.20">
    <property type="entry name" value="MFS general substrate transporter like domains"/>
    <property type="match status" value="2"/>
</dbReference>
<feature type="transmembrane region" description="Helical" evidence="6">
    <location>
        <begin position="277"/>
        <end position="298"/>
    </location>
</feature>
<keyword evidence="3 6" id="KW-0812">Transmembrane</keyword>
<evidence type="ECO:0000256" key="6">
    <source>
        <dbReference type="SAM" id="Phobius"/>
    </source>
</evidence>
<protein>
    <submittedName>
        <fullName evidence="8">Putative MFS family arabinose efflux permease</fullName>
    </submittedName>
</protein>
<reference evidence="8 9" key="1">
    <citation type="submission" date="2018-04" db="EMBL/GenBank/DDBJ databases">
        <title>Genomic Encyclopedia of Type Strains, Phase IV (KMG-IV): sequencing the most valuable type-strain genomes for metagenomic binning, comparative biology and taxonomic classification.</title>
        <authorList>
            <person name="Goeker M."/>
        </authorList>
    </citation>
    <scope>NUCLEOTIDE SEQUENCE [LARGE SCALE GENOMIC DNA]</scope>
    <source>
        <strain evidence="8 9">DSM 104150</strain>
    </source>
</reference>